<protein>
    <submittedName>
        <fullName evidence="3">Uncharacterized protein</fullName>
    </submittedName>
</protein>
<feature type="region of interest" description="Disordered" evidence="1">
    <location>
        <begin position="187"/>
        <end position="234"/>
    </location>
</feature>
<comment type="caution">
    <text evidence="3">The sequence shown here is derived from an EMBL/GenBank/DDBJ whole genome shotgun (WGS) entry which is preliminary data.</text>
</comment>
<feature type="region of interest" description="Disordered" evidence="1">
    <location>
        <begin position="498"/>
        <end position="522"/>
    </location>
</feature>
<evidence type="ECO:0000256" key="2">
    <source>
        <dbReference type="SAM" id="Phobius"/>
    </source>
</evidence>
<feature type="compositionally biased region" description="Basic and acidic residues" evidence="1">
    <location>
        <begin position="217"/>
        <end position="234"/>
    </location>
</feature>
<feature type="transmembrane region" description="Helical" evidence="2">
    <location>
        <begin position="45"/>
        <end position="65"/>
    </location>
</feature>
<organism evidence="3 4">
    <name type="scientific">Marinobacter oulmenensis</name>
    <dbReference type="NCBI Taxonomy" id="643747"/>
    <lineage>
        <taxon>Bacteria</taxon>
        <taxon>Pseudomonadati</taxon>
        <taxon>Pseudomonadota</taxon>
        <taxon>Gammaproteobacteria</taxon>
        <taxon>Pseudomonadales</taxon>
        <taxon>Marinobacteraceae</taxon>
        <taxon>Marinobacter</taxon>
    </lineage>
</organism>
<name>A0A840UBV9_9GAMM</name>
<accession>A0A840UBV9</accession>
<keyword evidence="2" id="KW-0812">Transmembrane</keyword>
<gene>
    <name evidence="3" type="ORF">HNR38_001212</name>
</gene>
<reference evidence="3 4" key="1">
    <citation type="submission" date="2020-08" db="EMBL/GenBank/DDBJ databases">
        <title>Genomic Encyclopedia of Type Strains, Phase IV (KMG-IV): sequencing the most valuable type-strain genomes for metagenomic binning, comparative biology and taxonomic classification.</title>
        <authorList>
            <person name="Goeker M."/>
        </authorList>
    </citation>
    <scope>NUCLEOTIDE SEQUENCE [LARGE SCALE GENOMIC DNA]</scope>
    <source>
        <strain evidence="3 4">DSM 22359</strain>
    </source>
</reference>
<proteinExistence type="predicted"/>
<keyword evidence="4" id="KW-1185">Reference proteome</keyword>
<dbReference type="Proteomes" id="UP000591735">
    <property type="component" value="Unassembled WGS sequence"/>
</dbReference>
<feature type="transmembrane region" description="Helical" evidence="2">
    <location>
        <begin position="20"/>
        <end position="39"/>
    </location>
</feature>
<dbReference type="AlphaFoldDB" id="A0A840UBV9"/>
<keyword evidence="2" id="KW-1133">Transmembrane helix</keyword>
<evidence type="ECO:0000256" key="1">
    <source>
        <dbReference type="SAM" id="MobiDB-lite"/>
    </source>
</evidence>
<dbReference type="RefSeq" id="WP_183700780.1">
    <property type="nucleotide sequence ID" value="NZ_JACHFE010000002.1"/>
</dbReference>
<evidence type="ECO:0000313" key="4">
    <source>
        <dbReference type="Proteomes" id="UP000591735"/>
    </source>
</evidence>
<feature type="compositionally biased region" description="Basic and acidic residues" evidence="1">
    <location>
        <begin position="498"/>
        <end position="515"/>
    </location>
</feature>
<sequence>MSSPDILYYHHDRVDLRGVAWLVAMVGLAVLAIALPIIHKHTSEPATLTIGVIAVAIWLTVLAVFGWHIRRARGRADTITIDGSGFVSHLFGRVDFADIESHAVDWDVGLLRWERSAPSLRLTLADQRRLCFHLDARHYCEDLLDYVAFVDTVRARIQALSDEASPAPSVLGCAGVFADSPAARQQVAKAATSTGDTATRADVSQEPAPQATSNDTVSHRPDRASDDQTTARDDARGATAGLMSRANQQAERQFRHQMTRHSKWAALAMMLLPLTYAIRSCDMNGLRSGPLDDVAERAPAALEQSRSLLQSAVAEKGPVYLWSNTQDGAVKPVLVPNIKIHGIGIDSLDTMNTAGKVLDFIINDEAEGYRMGIQHDAALSVSRYSKISLRPVQGEQTLFFFLLPPRGVDAESRTGRALPDISWRVSYRNVDDIPEQIDLANQRLPMTLIARWSQMTPAPRLMVMASRYHGMTDAAFDAAVTQVKADFERRGIDTSNFETRRFDTGTVRQPDDDSTLRSTEGP</sequence>
<dbReference type="EMBL" id="JACHFE010000002">
    <property type="protein sequence ID" value="MBB5320740.1"/>
    <property type="molecule type" value="Genomic_DNA"/>
</dbReference>
<keyword evidence="2" id="KW-0472">Membrane</keyword>
<evidence type="ECO:0000313" key="3">
    <source>
        <dbReference type="EMBL" id="MBB5320740.1"/>
    </source>
</evidence>